<dbReference type="PANTHER" id="PTHR24064">
    <property type="entry name" value="SOLUTE CARRIER FAMILY 22 MEMBER"/>
    <property type="match status" value="1"/>
</dbReference>
<organism evidence="7">
    <name type="scientific">Heliothis virescens</name>
    <name type="common">Tobacco budworm moth</name>
    <dbReference type="NCBI Taxonomy" id="7102"/>
    <lineage>
        <taxon>Eukaryota</taxon>
        <taxon>Metazoa</taxon>
        <taxon>Ecdysozoa</taxon>
        <taxon>Arthropoda</taxon>
        <taxon>Hexapoda</taxon>
        <taxon>Insecta</taxon>
        <taxon>Pterygota</taxon>
        <taxon>Neoptera</taxon>
        <taxon>Endopterygota</taxon>
        <taxon>Lepidoptera</taxon>
        <taxon>Glossata</taxon>
        <taxon>Ditrysia</taxon>
        <taxon>Noctuoidea</taxon>
        <taxon>Noctuidae</taxon>
        <taxon>Heliothinae</taxon>
        <taxon>Heliothis</taxon>
    </lineage>
</organism>
<evidence type="ECO:0000256" key="3">
    <source>
        <dbReference type="ARBA" id="ARBA00022989"/>
    </source>
</evidence>
<dbReference type="Gene3D" id="1.20.1250.20">
    <property type="entry name" value="MFS general substrate transporter like domains"/>
    <property type="match status" value="1"/>
</dbReference>
<feature type="transmembrane region" description="Helical" evidence="5">
    <location>
        <begin position="336"/>
        <end position="356"/>
    </location>
</feature>
<feature type="domain" description="Major facilitator superfamily (MFS) profile" evidence="6">
    <location>
        <begin position="1"/>
        <end position="421"/>
    </location>
</feature>
<dbReference type="PROSITE" id="PS50850">
    <property type="entry name" value="MFS"/>
    <property type="match status" value="1"/>
</dbReference>
<evidence type="ECO:0000256" key="5">
    <source>
        <dbReference type="SAM" id="Phobius"/>
    </source>
</evidence>
<dbReference type="InterPro" id="IPR036259">
    <property type="entry name" value="MFS_trans_sf"/>
</dbReference>
<dbReference type="GO" id="GO:0016020">
    <property type="term" value="C:membrane"/>
    <property type="evidence" value="ECO:0007669"/>
    <property type="project" value="UniProtKB-SubCell"/>
</dbReference>
<feature type="transmembrane region" description="Helical" evidence="5">
    <location>
        <begin position="393"/>
        <end position="416"/>
    </location>
</feature>
<feature type="transmembrane region" description="Helical" evidence="5">
    <location>
        <begin position="253"/>
        <end position="275"/>
    </location>
</feature>
<keyword evidence="4 5" id="KW-0472">Membrane</keyword>
<feature type="transmembrane region" description="Helical" evidence="5">
    <location>
        <begin position="55"/>
        <end position="72"/>
    </location>
</feature>
<comment type="subcellular location">
    <subcellularLocation>
        <location evidence="1">Membrane</location>
        <topology evidence="1">Multi-pass membrane protein</topology>
    </subcellularLocation>
</comment>
<reference evidence="7" key="1">
    <citation type="submission" date="2017-09" db="EMBL/GenBank/DDBJ databases">
        <title>Contemporary evolution of a Lepidopteran species, Heliothis virescens, in response to modern agricultural practices.</title>
        <authorList>
            <person name="Fritz M.L."/>
            <person name="Deyonke A.M."/>
            <person name="Papanicolaou A."/>
            <person name="Micinski S."/>
            <person name="Westbrook J."/>
            <person name="Gould F."/>
        </authorList>
    </citation>
    <scope>NUCLEOTIDE SEQUENCE [LARGE SCALE GENOMIC DNA]</scope>
    <source>
        <strain evidence="7">HvINT-</strain>
        <tissue evidence="7">Whole body</tissue>
    </source>
</reference>
<dbReference type="InterPro" id="IPR005829">
    <property type="entry name" value="Sugar_transporter_CS"/>
</dbReference>
<protein>
    <recommendedName>
        <fullName evidence="6">Major facilitator superfamily (MFS) profile domain-containing protein</fullName>
    </recommendedName>
</protein>
<evidence type="ECO:0000256" key="4">
    <source>
        <dbReference type="ARBA" id="ARBA00023136"/>
    </source>
</evidence>
<gene>
    <name evidence="7" type="ORF">B5V51_3731</name>
</gene>
<dbReference type="CDD" id="cd17317">
    <property type="entry name" value="MFS_SLC22"/>
    <property type="match status" value="1"/>
</dbReference>
<keyword evidence="2 5" id="KW-0812">Transmembrane</keyword>
<proteinExistence type="predicted"/>
<sequence>MAIIFLAPPAQYYCPDNSSTCCDNPVYDRSVFTKTIVTEWNLICENSWLKDFTQTIFQFGVLVGSLFFGIASDRYGRKPTLIISVNIEIFAGIISSFLPDYWSFTFARMLVGFSNGGIMIITFVIIMEYVGNVKRDVVSALFHIPFTTGHMMLAGVGYLLRDYTYFQLCISASNVILLMYICLLPETPRWLLAMNKTVQAIDLMERVAKINKLPTEHIRHEIEMYQLKHIKKNTKPKATIFDLFRSPKLRTNIMVLSFAWLVCSYCFYGGTYYISHLTGDVFINVVATGSVCLCACIICIPLIKFSKRKTVVVTANALCGFCIIAVAIVPEGNVSVVFGCIGELLCYTIFVVLYLYSTEMFPTVVRNAAIGICSMMARVGAMIAPFPAGLRPYGIWCAPIAFGIFPIMAALLCLLLPETKDCELLMTIEEAEGLGNYQNRGSRADLNIAESEV</sequence>
<keyword evidence="3 5" id="KW-1133">Transmembrane helix</keyword>
<dbReference type="SUPFAM" id="SSF103473">
    <property type="entry name" value="MFS general substrate transporter"/>
    <property type="match status" value="1"/>
</dbReference>
<feature type="transmembrane region" description="Helical" evidence="5">
    <location>
        <begin position="368"/>
        <end position="387"/>
    </location>
</feature>
<dbReference type="STRING" id="7102.A0A2A4K9H3"/>
<dbReference type="AlphaFoldDB" id="A0A2A4K9H3"/>
<feature type="transmembrane region" description="Helical" evidence="5">
    <location>
        <begin position="79"/>
        <end position="98"/>
    </location>
</feature>
<dbReference type="PROSITE" id="PS00217">
    <property type="entry name" value="SUGAR_TRANSPORT_2"/>
    <property type="match status" value="1"/>
</dbReference>
<evidence type="ECO:0000259" key="6">
    <source>
        <dbReference type="PROSITE" id="PS50850"/>
    </source>
</evidence>
<accession>A0A2A4K9H3</accession>
<feature type="transmembrane region" description="Helical" evidence="5">
    <location>
        <begin position="281"/>
        <end position="303"/>
    </location>
</feature>
<feature type="transmembrane region" description="Helical" evidence="5">
    <location>
        <begin position="110"/>
        <end position="130"/>
    </location>
</feature>
<evidence type="ECO:0000313" key="7">
    <source>
        <dbReference type="EMBL" id="PCG80709.1"/>
    </source>
</evidence>
<dbReference type="Pfam" id="PF00083">
    <property type="entry name" value="Sugar_tr"/>
    <property type="match status" value="1"/>
</dbReference>
<dbReference type="EMBL" id="NWSH01000020">
    <property type="protein sequence ID" value="PCG80709.1"/>
    <property type="molecule type" value="Genomic_DNA"/>
</dbReference>
<name>A0A2A4K9H3_HELVI</name>
<dbReference type="InterPro" id="IPR005828">
    <property type="entry name" value="MFS_sugar_transport-like"/>
</dbReference>
<feature type="transmembrane region" description="Helical" evidence="5">
    <location>
        <begin position="165"/>
        <end position="184"/>
    </location>
</feature>
<evidence type="ECO:0000256" key="1">
    <source>
        <dbReference type="ARBA" id="ARBA00004141"/>
    </source>
</evidence>
<feature type="transmembrane region" description="Helical" evidence="5">
    <location>
        <begin position="137"/>
        <end position="159"/>
    </location>
</feature>
<dbReference type="InterPro" id="IPR020846">
    <property type="entry name" value="MFS_dom"/>
</dbReference>
<evidence type="ECO:0000256" key="2">
    <source>
        <dbReference type="ARBA" id="ARBA00022692"/>
    </source>
</evidence>
<feature type="transmembrane region" description="Helical" evidence="5">
    <location>
        <begin position="310"/>
        <end position="330"/>
    </location>
</feature>
<dbReference type="GO" id="GO:0022857">
    <property type="term" value="F:transmembrane transporter activity"/>
    <property type="evidence" value="ECO:0007669"/>
    <property type="project" value="InterPro"/>
</dbReference>
<comment type="caution">
    <text evidence="7">The sequence shown here is derived from an EMBL/GenBank/DDBJ whole genome shotgun (WGS) entry which is preliminary data.</text>
</comment>